<feature type="domain" description="FlgD/Vpr Ig-like" evidence="4">
    <location>
        <begin position="628"/>
        <end position="691"/>
    </location>
</feature>
<reference evidence="5" key="1">
    <citation type="journal article" date="2020" name="mSystems">
        <title>Genome- and Community-Level Interaction Insights into Carbon Utilization and Element Cycling Functions of Hydrothermarchaeota in Hydrothermal Sediment.</title>
        <authorList>
            <person name="Zhou Z."/>
            <person name="Liu Y."/>
            <person name="Xu W."/>
            <person name="Pan J."/>
            <person name="Luo Z.H."/>
            <person name="Li M."/>
        </authorList>
    </citation>
    <scope>NUCLEOTIDE SEQUENCE [LARGE SCALE GENOMIC DNA]</scope>
    <source>
        <strain evidence="5">SpSt-697</strain>
    </source>
</reference>
<evidence type="ECO:0000259" key="4">
    <source>
        <dbReference type="Pfam" id="PF13860"/>
    </source>
</evidence>
<dbReference type="GO" id="GO:0006508">
    <property type="term" value="P:proteolysis"/>
    <property type="evidence" value="ECO:0007669"/>
    <property type="project" value="InterPro"/>
</dbReference>
<dbReference type="Gene3D" id="2.60.40.3800">
    <property type="match status" value="1"/>
</dbReference>
<dbReference type="Pfam" id="PF01364">
    <property type="entry name" value="Peptidase_C25"/>
    <property type="match status" value="1"/>
</dbReference>
<dbReference type="SUPFAM" id="SSF52129">
    <property type="entry name" value="Caspase-like"/>
    <property type="match status" value="1"/>
</dbReference>
<dbReference type="InterPro" id="IPR029030">
    <property type="entry name" value="Caspase-like_dom_sf"/>
</dbReference>
<comment type="caution">
    <text evidence="5">The sequence shown here is derived from an EMBL/GenBank/DDBJ whole genome shotgun (WGS) entry which is preliminary data.</text>
</comment>
<dbReference type="AlphaFoldDB" id="A0A7V3ZUI8"/>
<accession>A0A7V3ZUI8</accession>
<dbReference type="InterPro" id="IPR001769">
    <property type="entry name" value="Gingipain"/>
</dbReference>
<dbReference type="Gene3D" id="2.60.40.4070">
    <property type="match status" value="1"/>
</dbReference>
<evidence type="ECO:0000256" key="1">
    <source>
        <dbReference type="ARBA" id="ARBA00022729"/>
    </source>
</evidence>
<dbReference type="Gene3D" id="3.40.50.10390">
    <property type="entry name" value="Gingipain r, domain 1"/>
    <property type="match status" value="1"/>
</dbReference>
<sequence length="706" mass="82466">MAPKPPFGPPQTYTITLRAKEYKIDTLPDNYHQLTMADFGFLSIPGKPELPSRNFAIALPPEANIISVEILQKEEMVLDGKFNIKPSSIPLPTIKSKELEEELKMEYERNYKETYLSDNPYPKEVIKYEGCGNMRKWRYALIRFTPFQYQPKSKILTFIKNVQIQITYSLPLKSRVKLDDTLFDKKAKCFFINYEDAKKWYELKSRSEKNPSYYYFILIPSDEYIEPMWNLGVWKAYLCEPDTVVYATMDWVRNNFPGRDLAEKTRNALIYLYNRGIAYALLIDEVWQIPMRECWPNPFNHQRRSRENPVPTDYYYADLTGNWDSDGDGYFGEFGQDNVDFAADIYVGRINWADTSIVRRICNKTVAFEQNTGSWKKRALLLGTLTDSITDGALMFEMIKDTVLVPERWTYIRLYEKAGIYPSPYPCEDSINRSRTIYWWSNYSFGFVNWSAHGGETCVVRTVYLSPGQRTHPLLFCDNDVYYLNDNYPSIVYSNACLTGIPDTTFYCLGDYLHYRGSVAFIGASRVSYYRLGWNRWRQGGNASLNCYFVWWLATSPPWPVGDALFESKFEYAQHNLSDWSDQHNLFVYNLWGDPFLYWPGYTAINEQISSNILLPSFVSVFPKISSNKIAIRYILSAPSLVTITIFDITGNKVKTIYKNEHQKQGNYLIYWDGKTNKGIKAKPGIYFCEIEIDKNLYKEKFVWLK</sequence>
<feature type="domain" description="Gingipain" evidence="2">
    <location>
        <begin position="243"/>
        <end position="597"/>
    </location>
</feature>
<evidence type="ECO:0000259" key="3">
    <source>
        <dbReference type="Pfam" id="PF08126"/>
    </source>
</evidence>
<evidence type="ECO:0000313" key="5">
    <source>
        <dbReference type="EMBL" id="HGK63245.1"/>
    </source>
</evidence>
<evidence type="ECO:0000259" key="2">
    <source>
        <dbReference type="Pfam" id="PF01364"/>
    </source>
</evidence>
<keyword evidence="1" id="KW-0732">Signal</keyword>
<dbReference type="EMBL" id="DTDR01000044">
    <property type="protein sequence ID" value="HGK63245.1"/>
    <property type="molecule type" value="Genomic_DNA"/>
</dbReference>
<protein>
    <recommendedName>
        <fullName evidence="6">T9SS type A sorting domain-containing protein</fullName>
    </recommendedName>
</protein>
<dbReference type="Pfam" id="PF08126">
    <property type="entry name" value="Propeptide_C25"/>
    <property type="match status" value="1"/>
</dbReference>
<name>A0A7V3ZUI8_UNCW3</name>
<feature type="domain" description="Gingipain propeptide" evidence="3">
    <location>
        <begin position="30"/>
        <end position="199"/>
    </location>
</feature>
<dbReference type="Pfam" id="PF13860">
    <property type="entry name" value="FlgD_ig"/>
    <property type="match status" value="1"/>
</dbReference>
<organism evidence="5">
    <name type="scientific">candidate division WOR-3 bacterium</name>
    <dbReference type="NCBI Taxonomy" id="2052148"/>
    <lineage>
        <taxon>Bacteria</taxon>
        <taxon>Bacteria division WOR-3</taxon>
    </lineage>
</organism>
<proteinExistence type="predicted"/>
<dbReference type="GO" id="GO:0004197">
    <property type="term" value="F:cysteine-type endopeptidase activity"/>
    <property type="evidence" value="ECO:0007669"/>
    <property type="project" value="InterPro"/>
</dbReference>
<gene>
    <name evidence="5" type="ORF">ENU74_01410</name>
</gene>
<dbReference type="InterPro" id="IPR038490">
    <property type="entry name" value="Gingipain_propep_sf"/>
</dbReference>
<evidence type="ECO:0008006" key="6">
    <source>
        <dbReference type="Google" id="ProtNLM"/>
    </source>
</evidence>
<dbReference type="InterPro" id="IPR025965">
    <property type="entry name" value="FlgD/Vpr_Ig-like"/>
</dbReference>
<dbReference type="InterPro" id="IPR012600">
    <property type="entry name" value="Propeptide_C25"/>
</dbReference>
<dbReference type="Gene3D" id="3.40.50.1460">
    <property type="match status" value="1"/>
</dbReference>
<dbReference type="InterPro" id="IPR029031">
    <property type="entry name" value="Gingipain_N_sf"/>
</dbReference>